<proteinExistence type="predicted"/>
<reference evidence="1 2" key="1">
    <citation type="journal article" date="2012" name="J. Bacteriol.">
        <title>Genome sequence of cold-adapted Pseudomonas mandelii strain JR-1.</title>
        <authorList>
            <person name="Jang S.H."/>
            <person name="Kim J."/>
            <person name="Kim J."/>
            <person name="Hong S."/>
            <person name="Lee C."/>
        </authorList>
    </citation>
    <scope>NUCLEOTIDE SEQUENCE [LARGE SCALE GENOMIC DNA]</scope>
    <source>
        <strain evidence="1 2">JR-1</strain>
    </source>
</reference>
<name>A0A024E7S2_9PSED</name>
<protein>
    <submittedName>
        <fullName evidence="1">Uncharacterized protein</fullName>
    </submittedName>
</protein>
<dbReference type="EMBL" id="CP005960">
    <property type="protein sequence ID" value="AHZ68666.1"/>
    <property type="molecule type" value="Genomic_DNA"/>
</dbReference>
<dbReference type="KEGG" id="pman:OU5_1587"/>
<dbReference type="Proteomes" id="UP000026913">
    <property type="component" value="Chromosome"/>
</dbReference>
<gene>
    <name evidence="1" type="ORF">OU5_1587</name>
</gene>
<accession>A0A024E7S2</accession>
<dbReference type="HOGENOM" id="CLU_3331765_0_0_6"/>
<evidence type="ECO:0000313" key="1">
    <source>
        <dbReference type="EMBL" id="AHZ68666.1"/>
    </source>
</evidence>
<sequence length="38" mass="4588">MFVLLMAVIAFGVVMHWKDTLDEIVDLHAPLRFRWLRF</sequence>
<evidence type="ECO:0000313" key="2">
    <source>
        <dbReference type="Proteomes" id="UP000026913"/>
    </source>
</evidence>
<organism evidence="1 2">
    <name type="scientific">Pseudomonas mandelii JR-1</name>
    <dbReference type="NCBI Taxonomy" id="1147786"/>
    <lineage>
        <taxon>Bacteria</taxon>
        <taxon>Pseudomonadati</taxon>
        <taxon>Pseudomonadota</taxon>
        <taxon>Gammaproteobacteria</taxon>
        <taxon>Pseudomonadales</taxon>
        <taxon>Pseudomonadaceae</taxon>
        <taxon>Pseudomonas</taxon>
    </lineage>
</organism>
<dbReference type="AlphaFoldDB" id="A0A024E7S2"/>